<accession>A0AAN8IQ76</accession>
<dbReference type="EMBL" id="WIXE01005916">
    <property type="protein sequence ID" value="KAK5981766.1"/>
    <property type="molecule type" value="Genomic_DNA"/>
</dbReference>
<evidence type="ECO:0000256" key="1">
    <source>
        <dbReference type="SAM" id="MobiDB-lite"/>
    </source>
</evidence>
<dbReference type="AlphaFoldDB" id="A0AAN8IQ76"/>
<evidence type="ECO:0000313" key="3">
    <source>
        <dbReference type="Proteomes" id="UP001331761"/>
    </source>
</evidence>
<keyword evidence="3" id="KW-1185">Reference proteome</keyword>
<reference evidence="2 3" key="1">
    <citation type="submission" date="2019-10" db="EMBL/GenBank/DDBJ databases">
        <title>Assembly and Annotation for the nematode Trichostrongylus colubriformis.</title>
        <authorList>
            <person name="Martin J."/>
        </authorList>
    </citation>
    <scope>NUCLEOTIDE SEQUENCE [LARGE SCALE GENOMIC DNA]</scope>
    <source>
        <strain evidence="2">G859</strain>
        <tissue evidence="2">Whole worm</tissue>
    </source>
</reference>
<gene>
    <name evidence="2" type="ORF">GCK32_008404</name>
</gene>
<sequence>MVPWFQAEFEMYCNRIIRIHHYVTSLSSQKNPLFRGYSTPSGQSVGRTGRDQPRTPPSTNRTKEPQPSLVRGLYPQGGSIVGQGEASKVC</sequence>
<name>A0AAN8IQ76_TRICO</name>
<comment type="caution">
    <text evidence="2">The sequence shown here is derived from an EMBL/GenBank/DDBJ whole genome shotgun (WGS) entry which is preliminary data.</text>
</comment>
<proteinExistence type="predicted"/>
<organism evidence="2 3">
    <name type="scientific">Trichostrongylus colubriformis</name>
    <name type="common">Black scour worm</name>
    <dbReference type="NCBI Taxonomy" id="6319"/>
    <lineage>
        <taxon>Eukaryota</taxon>
        <taxon>Metazoa</taxon>
        <taxon>Ecdysozoa</taxon>
        <taxon>Nematoda</taxon>
        <taxon>Chromadorea</taxon>
        <taxon>Rhabditida</taxon>
        <taxon>Rhabditina</taxon>
        <taxon>Rhabditomorpha</taxon>
        <taxon>Strongyloidea</taxon>
        <taxon>Trichostrongylidae</taxon>
        <taxon>Trichostrongylus</taxon>
    </lineage>
</organism>
<dbReference type="Proteomes" id="UP001331761">
    <property type="component" value="Unassembled WGS sequence"/>
</dbReference>
<protein>
    <submittedName>
        <fullName evidence="2">Uncharacterized protein</fullName>
    </submittedName>
</protein>
<evidence type="ECO:0000313" key="2">
    <source>
        <dbReference type="EMBL" id="KAK5981766.1"/>
    </source>
</evidence>
<feature type="region of interest" description="Disordered" evidence="1">
    <location>
        <begin position="30"/>
        <end position="90"/>
    </location>
</feature>